<accession>A0A0D3A888</accession>
<dbReference type="InterPro" id="IPR006912">
    <property type="entry name" value="Harbinger_derived_prot"/>
</dbReference>
<dbReference type="STRING" id="109376.A0A0D3A888"/>
<dbReference type="Proteomes" id="UP000032141">
    <property type="component" value="Chromosome C1"/>
</dbReference>
<keyword evidence="3" id="KW-0862">Zinc</keyword>
<dbReference type="InterPro" id="IPR010666">
    <property type="entry name" value="Znf_GRF"/>
</dbReference>
<organism evidence="6 7">
    <name type="scientific">Brassica oleracea var. oleracea</name>
    <dbReference type="NCBI Taxonomy" id="109376"/>
    <lineage>
        <taxon>Eukaryota</taxon>
        <taxon>Viridiplantae</taxon>
        <taxon>Streptophyta</taxon>
        <taxon>Embryophyta</taxon>
        <taxon>Tracheophyta</taxon>
        <taxon>Spermatophyta</taxon>
        <taxon>Magnoliopsida</taxon>
        <taxon>eudicotyledons</taxon>
        <taxon>Gunneridae</taxon>
        <taxon>Pentapetalae</taxon>
        <taxon>rosids</taxon>
        <taxon>malvids</taxon>
        <taxon>Brassicales</taxon>
        <taxon>Brassicaceae</taxon>
        <taxon>Brassiceae</taxon>
        <taxon>Brassica</taxon>
    </lineage>
</organism>
<keyword evidence="1" id="KW-0479">Metal-binding</keyword>
<dbReference type="PROSITE" id="PS51999">
    <property type="entry name" value="ZF_GRF"/>
    <property type="match status" value="1"/>
</dbReference>
<evidence type="ECO:0000256" key="1">
    <source>
        <dbReference type="ARBA" id="ARBA00022723"/>
    </source>
</evidence>
<evidence type="ECO:0000259" key="5">
    <source>
        <dbReference type="PROSITE" id="PS51999"/>
    </source>
</evidence>
<dbReference type="Gramene" id="Bo1g058840.1">
    <property type="protein sequence ID" value="Bo1g058840.1"/>
    <property type="gene ID" value="Bo1g058840"/>
</dbReference>
<reference evidence="6 7" key="1">
    <citation type="journal article" date="2014" name="Genome Biol.">
        <title>Transcriptome and methylome profiling reveals relics of genome dominance in the mesopolyploid Brassica oleracea.</title>
        <authorList>
            <person name="Parkin I.A."/>
            <person name="Koh C."/>
            <person name="Tang H."/>
            <person name="Robinson S.J."/>
            <person name="Kagale S."/>
            <person name="Clarke W.E."/>
            <person name="Town C.D."/>
            <person name="Nixon J."/>
            <person name="Krishnakumar V."/>
            <person name="Bidwell S.L."/>
            <person name="Denoeud F."/>
            <person name="Belcram H."/>
            <person name="Links M.G."/>
            <person name="Just J."/>
            <person name="Clarke C."/>
            <person name="Bender T."/>
            <person name="Huebert T."/>
            <person name="Mason A.S."/>
            <person name="Pires J.C."/>
            <person name="Barker G."/>
            <person name="Moore J."/>
            <person name="Walley P.G."/>
            <person name="Manoli S."/>
            <person name="Batley J."/>
            <person name="Edwards D."/>
            <person name="Nelson M.N."/>
            <person name="Wang X."/>
            <person name="Paterson A.H."/>
            <person name="King G."/>
            <person name="Bancroft I."/>
            <person name="Chalhoub B."/>
            <person name="Sharpe A.G."/>
        </authorList>
    </citation>
    <scope>NUCLEOTIDE SEQUENCE</scope>
    <source>
        <strain evidence="6 7">cv. TO1000</strain>
    </source>
</reference>
<evidence type="ECO:0000256" key="3">
    <source>
        <dbReference type="ARBA" id="ARBA00022833"/>
    </source>
</evidence>
<dbReference type="PANTHER" id="PTHR47150:SF5">
    <property type="entry name" value="OS07G0546750 PROTEIN"/>
    <property type="match status" value="1"/>
</dbReference>
<dbReference type="PANTHER" id="PTHR47150">
    <property type="entry name" value="OS12G0169200 PROTEIN"/>
    <property type="match status" value="1"/>
</dbReference>
<dbReference type="EnsemblPlants" id="Bo1g058840.1">
    <property type="protein sequence ID" value="Bo1g058840.1"/>
    <property type="gene ID" value="Bo1g058840"/>
</dbReference>
<dbReference type="AlphaFoldDB" id="A0A0D3A888"/>
<keyword evidence="2 4" id="KW-0863">Zinc-finger</keyword>
<sequence length="523" mass="60069">MDSRNQSSQYSGYVGLLTSQQQYVVQENFPPEMERVVRKKWTPADDEVLIGAWLNTSKDAVIGNEQKSGTFWKRVGEYFAGATEAGEKTEHVHCKQMWHTINDHTNKLLAAFAAAEREVTSSQSDNDVLKVAHDIFYLNNGTKLTLEHAWCVLRPEGIKAAKARRNSSQGKAVEDYRNMWELKMEDLAKKEKLSKLAILDTLLARKDPLSESEEVVTEEMRLDYSYTPPSESEDYGENSADSGYSETEFDIMLDQAEIDAARVVYPPQPEVEFGFPKECYCGGQPVVETSYTRTDPGRRFYTCENRDDGDCHVWKWWNVAVMEEIRAMCTQCGLLSQKVDSLSFVTDYESHLNRVKELHDETEQKLENSCGELEVEYFHQTQDALRRSSLSPLQICIAAIRQLAYGGGADTVDEYVRLAETTDRKCLHEFSAGIILLFGDEYLRRPTPEDLARLLHIREQRGFPGMIGSIDCMHWEWKNCPTPWKGMYSRGTKKPTIVLEAVASYDLWIWHAFFWSSRYYERS</sequence>
<reference evidence="6" key="2">
    <citation type="submission" date="2015-03" db="UniProtKB">
        <authorList>
            <consortium name="EnsemblPlants"/>
        </authorList>
    </citation>
    <scope>IDENTIFICATION</scope>
</reference>
<dbReference type="GO" id="GO:0008270">
    <property type="term" value="F:zinc ion binding"/>
    <property type="evidence" value="ECO:0007669"/>
    <property type="project" value="UniProtKB-KW"/>
</dbReference>
<evidence type="ECO:0000256" key="4">
    <source>
        <dbReference type="PROSITE-ProRule" id="PRU01343"/>
    </source>
</evidence>
<name>A0A0D3A888_BRAOL</name>
<dbReference type="Pfam" id="PF04827">
    <property type="entry name" value="Plant_tran"/>
    <property type="match status" value="1"/>
</dbReference>
<dbReference type="HOGENOM" id="CLU_012390_5_0_1"/>
<evidence type="ECO:0000313" key="6">
    <source>
        <dbReference type="EnsemblPlants" id="Bo1g058840.1"/>
    </source>
</evidence>
<evidence type="ECO:0000313" key="7">
    <source>
        <dbReference type="Proteomes" id="UP000032141"/>
    </source>
</evidence>
<keyword evidence="7" id="KW-1185">Reference proteome</keyword>
<feature type="domain" description="GRF-type" evidence="5">
    <location>
        <begin position="279"/>
        <end position="320"/>
    </location>
</feature>
<proteinExistence type="predicted"/>
<protein>
    <recommendedName>
        <fullName evidence="5">GRF-type domain-containing protein</fullName>
    </recommendedName>
</protein>
<evidence type="ECO:0000256" key="2">
    <source>
        <dbReference type="ARBA" id="ARBA00022771"/>
    </source>
</evidence>